<dbReference type="RefSeq" id="WP_328014614.1">
    <property type="nucleotide sequence ID" value="NZ_JARTFS010000001.1"/>
</dbReference>
<protein>
    <recommendedName>
        <fullName evidence="4">DUF2306 domain-containing protein</fullName>
    </recommendedName>
</protein>
<proteinExistence type="predicted"/>
<feature type="transmembrane region" description="Helical" evidence="1">
    <location>
        <begin position="151"/>
        <end position="174"/>
    </location>
</feature>
<organism evidence="2 3">
    <name type="scientific">Metabacillus fastidiosus</name>
    <dbReference type="NCBI Taxonomy" id="1458"/>
    <lineage>
        <taxon>Bacteria</taxon>
        <taxon>Bacillati</taxon>
        <taxon>Bacillota</taxon>
        <taxon>Bacilli</taxon>
        <taxon>Bacillales</taxon>
        <taxon>Bacillaceae</taxon>
        <taxon>Metabacillus</taxon>
    </lineage>
</organism>
<reference evidence="2 3" key="1">
    <citation type="submission" date="2023-03" db="EMBL/GenBank/DDBJ databases">
        <title>Bacillus Genome Sequencing.</title>
        <authorList>
            <person name="Dunlap C."/>
        </authorList>
    </citation>
    <scope>NUCLEOTIDE SEQUENCE [LARGE SCALE GENOMIC DNA]</scope>
    <source>
        <strain evidence="2 3">NRS-1717</strain>
    </source>
</reference>
<dbReference type="EMBL" id="JARTFS010000001">
    <property type="protein sequence ID" value="MED4399902.1"/>
    <property type="molecule type" value="Genomic_DNA"/>
</dbReference>
<feature type="transmembrane region" description="Helical" evidence="1">
    <location>
        <begin position="51"/>
        <end position="71"/>
    </location>
</feature>
<feature type="transmembrane region" description="Helical" evidence="1">
    <location>
        <begin position="219"/>
        <end position="237"/>
    </location>
</feature>
<evidence type="ECO:0000313" key="2">
    <source>
        <dbReference type="EMBL" id="MED4399902.1"/>
    </source>
</evidence>
<feature type="transmembrane region" description="Helical" evidence="1">
    <location>
        <begin position="113"/>
        <end position="139"/>
    </location>
</feature>
<keyword evidence="3" id="KW-1185">Reference proteome</keyword>
<gene>
    <name evidence="2" type="ORF">P9271_00820</name>
</gene>
<evidence type="ECO:0000256" key="1">
    <source>
        <dbReference type="SAM" id="Phobius"/>
    </source>
</evidence>
<name>A0ABU6NU61_9BACI</name>
<feature type="transmembrane region" description="Helical" evidence="1">
    <location>
        <begin position="186"/>
        <end position="207"/>
    </location>
</feature>
<feature type="transmembrane region" description="Helical" evidence="1">
    <location>
        <begin position="83"/>
        <end position="101"/>
    </location>
</feature>
<feature type="transmembrane region" description="Helical" evidence="1">
    <location>
        <begin position="15"/>
        <end position="36"/>
    </location>
</feature>
<keyword evidence="1" id="KW-1133">Transmembrane helix</keyword>
<keyword evidence="1" id="KW-0812">Transmembrane</keyword>
<keyword evidence="1" id="KW-0472">Membrane</keyword>
<evidence type="ECO:0000313" key="3">
    <source>
        <dbReference type="Proteomes" id="UP001342826"/>
    </source>
</evidence>
<evidence type="ECO:0008006" key="4">
    <source>
        <dbReference type="Google" id="ProtNLM"/>
    </source>
</evidence>
<feature type="transmembrane region" description="Helical" evidence="1">
    <location>
        <begin position="249"/>
        <end position="271"/>
    </location>
</feature>
<sequence length="289" mass="33040">MENVRSVKLFQGEKWLVITAIIGFLLATGIAIFILFNGPIVEPEGNLENAFSFNAAVAIFILTIAAILPFSQMDDLRKNRIRLYFIFIISYFYLVETIQHFRGINPRFSRAGSIIDIIIGISFGIVSLLIVVLLIQLMIQFFRKSIHNEHFILSIRYSFISIMLALIAGIWMIVIQDRYFGAYGNFIVLHGLGFHALQVLVLQGWFLMKAKVHKRKGNMLLHIGGSAWIISMCLIGFQTVLGESIFQMTLIPVISGFMLVVWLITAFYSFWMFMKVRRIFLTVNKSVPK</sequence>
<dbReference type="Proteomes" id="UP001342826">
    <property type="component" value="Unassembled WGS sequence"/>
</dbReference>
<comment type="caution">
    <text evidence="2">The sequence shown here is derived from an EMBL/GenBank/DDBJ whole genome shotgun (WGS) entry which is preliminary data.</text>
</comment>
<accession>A0ABU6NU61</accession>